<comment type="caution">
    <text evidence="2">The sequence shown here is derived from an EMBL/GenBank/DDBJ whole genome shotgun (WGS) entry which is preliminary data.</text>
</comment>
<dbReference type="AlphaFoldDB" id="A0A090VF28"/>
<protein>
    <submittedName>
        <fullName evidence="3">Substrate import-associated zinc metallohydrolase lipoprotein</fullName>
    </submittedName>
</protein>
<keyword evidence="3" id="KW-0449">Lipoprotein</keyword>
<accession>A0A090VF28</accession>
<evidence type="ECO:0000313" key="5">
    <source>
        <dbReference type="Proteomes" id="UP000294824"/>
    </source>
</evidence>
<dbReference type="GO" id="GO:0016787">
    <property type="term" value="F:hydrolase activity"/>
    <property type="evidence" value="ECO:0007669"/>
    <property type="project" value="UniProtKB-KW"/>
</dbReference>
<dbReference type="Gene3D" id="3.40.390.70">
    <property type="match status" value="1"/>
</dbReference>
<dbReference type="NCBIfam" id="TIGR04549">
    <property type="entry name" value="LP_HExxH_w_tonB"/>
    <property type="match status" value="1"/>
</dbReference>
<accession>A0A4R8M8Y8</accession>
<dbReference type="Proteomes" id="UP000294824">
    <property type="component" value="Unassembled WGS sequence"/>
</dbReference>
<keyword evidence="3" id="KW-0378">Hydrolase</keyword>
<feature type="chain" id="PRO_5010408293" evidence="1">
    <location>
        <begin position="23"/>
        <end position="315"/>
    </location>
</feature>
<dbReference type="InterPro" id="IPR030890">
    <property type="entry name" value="LP_HExxH_w_TonB"/>
</dbReference>
<dbReference type="EMBL" id="SORL01000013">
    <property type="protein sequence ID" value="TDY60096.1"/>
    <property type="molecule type" value="Genomic_DNA"/>
</dbReference>
<dbReference type="Pfam" id="PF15890">
    <property type="entry name" value="Peptidase_Mx1"/>
    <property type="match status" value="1"/>
</dbReference>
<gene>
    <name evidence="3" type="ORF">DFQ06_3712</name>
    <name evidence="2" type="ORF">JCM19300_1712</name>
</gene>
<reference evidence="3 5" key="2">
    <citation type="submission" date="2019-03" db="EMBL/GenBank/DDBJ databases">
        <title>Genomic Encyclopedia of Type Strains, Phase III (KMG-III): the genomes of soil and plant-associated and newly described type strains.</title>
        <authorList>
            <person name="Whitman W."/>
        </authorList>
    </citation>
    <scope>NUCLEOTIDE SEQUENCE [LARGE SCALE GENOMIC DNA]</scope>
    <source>
        <strain evidence="3 5">CECT 8301</strain>
    </source>
</reference>
<dbReference type="RefSeq" id="WP_042505190.1">
    <property type="nucleotide sequence ID" value="NZ_BBNQ01000011.1"/>
</dbReference>
<keyword evidence="5" id="KW-1185">Reference proteome</keyword>
<name>A0A090VF28_9FLAO</name>
<keyword evidence="1" id="KW-0732">Signal</keyword>
<feature type="signal peptide" evidence="1">
    <location>
        <begin position="1"/>
        <end position="22"/>
    </location>
</feature>
<evidence type="ECO:0000313" key="3">
    <source>
        <dbReference type="EMBL" id="TDY60096.1"/>
    </source>
</evidence>
<evidence type="ECO:0000313" key="4">
    <source>
        <dbReference type="Proteomes" id="UP000029644"/>
    </source>
</evidence>
<organism evidence="2 4">
    <name type="scientific">Algibacter lectus</name>
    <dbReference type="NCBI Taxonomy" id="221126"/>
    <lineage>
        <taxon>Bacteria</taxon>
        <taxon>Pseudomonadati</taxon>
        <taxon>Bacteroidota</taxon>
        <taxon>Flavobacteriia</taxon>
        <taxon>Flavobacteriales</taxon>
        <taxon>Flavobacteriaceae</taxon>
        <taxon>Algibacter</taxon>
    </lineage>
</organism>
<sequence length="315" mass="35714">MKNTIKYFAVIILAIFSIQCTSEDSNAVYVQPESGALTHPNDLYLYDNNGESLFEEFKTATRWRWNDNFIDPSQRATPINAELVIPSTQLVRHLWIEPYSSSGEGGDKLIQDLFPAELVYIGSYIYKDDGSRLLGYAEAGARVTLLNLNSLDFSNRTWLANPGGGILSTVHHEFSHIVHQTYGMPVGFNTISEKYLGQNWSNGVSRDDAIKLGMVRNYATSSEFEDFCEIVSHLLVVDKETFDEDFITQQDCSSLTDLDEIINCRELNEGRQLIQKKVELVVGYYKDNFNIDLLEVRDIIQERLDNVVENGAIPD</sequence>
<reference evidence="2 4" key="1">
    <citation type="journal article" date="2014" name="Genome Announc.">
        <title>Draft Genome Sequences of Marine Flavobacterium Algibacter lectus Strains SS8 and NR4.</title>
        <authorList>
            <person name="Takatani N."/>
            <person name="Nakanishi M."/>
            <person name="Meirelles P."/>
            <person name="Mino S."/>
            <person name="Suda W."/>
            <person name="Oshima K."/>
            <person name="Hattori M."/>
            <person name="Ohkuma M."/>
            <person name="Hosokawa M."/>
            <person name="Miyashita K."/>
            <person name="Thompson F.L."/>
            <person name="Niwa A."/>
            <person name="Sawabe T."/>
            <person name="Sawabe T."/>
        </authorList>
    </citation>
    <scope>NUCLEOTIDE SEQUENCE [LARGE SCALE GENOMIC DNA]</scope>
    <source>
        <strain evidence="2 4">JCM 19300</strain>
    </source>
</reference>
<evidence type="ECO:0000256" key="1">
    <source>
        <dbReference type="SAM" id="SignalP"/>
    </source>
</evidence>
<dbReference type="Proteomes" id="UP000029644">
    <property type="component" value="Unassembled WGS sequence"/>
</dbReference>
<proteinExistence type="predicted"/>
<dbReference type="EMBL" id="BBNQ01000011">
    <property type="protein sequence ID" value="GAL63366.1"/>
    <property type="molecule type" value="Genomic_DNA"/>
</dbReference>
<dbReference type="SUPFAM" id="SSF55486">
    <property type="entry name" value="Metalloproteases ('zincins'), catalytic domain"/>
    <property type="match status" value="1"/>
</dbReference>
<evidence type="ECO:0000313" key="2">
    <source>
        <dbReference type="EMBL" id="GAL63366.1"/>
    </source>
</evidence>